<evidence type="ECO:0000256" key="3">
    <source>
        <dbReference type="ARBA" id="ARBA00007371"/>
    </source>
</evidence>
<dbReference type="Pfam" id="PF00711">
    <property type="entry name" value="Defensin_beta"/>
    <property type="match status" value="1"/>
</dbReference>
<name>A0A8C3I596_CHRPI</name>
<feature type="domain" description="Beta-defensin-like" evidence="11">
    <location>
        <begin position="30"/>
        <end position="64"/>
    </location>
</feature>
<keyword evidence="13" id="KW-1185">Reference proteome</keyword>
<dbReference type="AlphaFoldDB" id="A0A8C3I596"/>
<evidence type="ECO:0000256" key="4">
    <source>
        <dbReference type="ARBA" id="ARBA00022525"/>
    </source>
</evidence>
<dbReference type="OMA" id="QGNFCRA"/>
<keyword evidence="6 10" id="KW-0732">Signal</keyword>
<protein>
    <recommendedName>
        <fullName evidence="11">Beta-defensin-like domain-containing protein</fullName>
    </recommendedName>
</protein>
<evidence type="ECO:0000256" key="7">
    <source>
        <dbReference type="ARBA" id="ARBA00022940"/>
    </source>
</evidence>
<evidence type="ECO:0000313" key="12">
    <source>
        <dbReference type="Ensembl" id="ENSCPBP00000028676.1"/>
    </source>
</evidence>
<dbReference type="Gene3D" id="3.10.360.10">
    <property type="entry name" value="Antimicrobial Peptide, Beta-defensin 2, Chain A"/>
    <property type="match status" value="1"/>
</dbReference>
<accession>A0A8C3I596</accession>
<organism evidence="12 13">
    <name type="scientific">Chrysemys picta bellii</name>
    <name type="common">Western painted turtle</name>
    <name type="synonym">Emys bellii</name>
    <dbReference type="NCBI Taxonomy" id="8478"/>
    <lineage>
        <taxon>Eukaryota</taxon>
        <taxon>Metazoa</taxon>
        <taxon>Chordata</taxon>
        <taxon>Craniata</taxon>
        <taxon>Vertebrata</taxon>
        <taxon>Euteleostomi</taxon>
        <taxon>Archelosauria</taxon>
        <taxon>Testudinata</taxon>
        <taxon>Testudines</taxon>
        <taxon>Cryptodira</taxon>
        <taxon>Durocryptodira</taxon>
        <taxon>Testudinoidea</taxon>
        <taxon>Emydidae</taxon>
        <taxon>Chrysemys</taxon>
    </lineage>
</organism>
<evidence type="ECO:0000259" key="11">
    <source>
        <dbReference type="Pfam" id="PF00711"/>
    </source>
</evidence>
<evidence type="ECO:0000256" key="6">
    <source>
        <dbReference type="ARBA" id="ARBA00022729"/>
    </source>
</evidence>
<dbReference type="SUPFAM" id="SSF57392">
    <property type="entry name" value="Defensin-like"/>
    <property type="match status" value="1"/>
</dbReference>
<dbReference type="GO" id="GO:0002227">
    <property type="term" value="P:innate immune response in mucosa"/>
    <property type="evidence" value="ECO:0007669"/>
    <property type="project" value="TreeGrafter"/>
</dbReference>
<keyword evidence="5" id="KW-0929">Antimicrobial</keyword>
<dbReference type="GeneTree" id="ENSGT01030000235368"/>
<evidence type="ECO:0000256" key="2">
    <source>
        <dbReference type="ARBA" id="ARBA00004613"/>
    </source>
</evidence>
<proteinExistence type="inferred from homology"/>
<evidence type="ECO:0000256" key="10">
    <source>
        <dbReference type="SAM" id="SignalP"/>
    </source>
</evidence>
<dbReference type="PANTHER" id="PTHR21388:SF9">
    <property type="entry name" value="BETA-DEFENSIN 1"/>
    <property type="match status" value="1"/>
</dbReference>
<dbReference type="Ensembl" id="ENSCPBT00000033744.1">
    <property type="protein sequence ID" value="ENSCPBP00000028676.1"/>
    <property type="gene ID" value="ENSCPBG00000020224.1"/>
</dbReference>
<evidence type="ECO:0000256" key="1">
    <source>
        <dbReference type="ARBA" id="ARBA00004463"/>
    </source>
</evidence>
<comment type="subcellular location">
    <subcellularLocation>
        <location evidence="1">Cytoplasmic granule</location>
    </subcellularLocation>
    <subcellularLocation>
        <location evidence="2">Secreted</location>
    </subcellularLocation>
</comment>
<comment type="similarity">
    <text evidence="3">Belongs to the beta-defensin family.</text>
</comment>
<dbReference type="GO" id="GO:0031731">
    <property type="term" value="F:CCR6 chemokine receptor binding"/>
    <property type="evidence" value="ECO:0007669"/>
    <property type="project" value="TreeGrafter"/>
</dbReference>
<evidence type="ECO:0000313" key="13">
    <source>
        <dbReference type="Proteomes" id="UP000694380"/>
    </source>
</evidence>
<reference evidence="12" key="1">
    <citation type="submission" date="2025-08" db="UniProtKB">
        <authorList>
            <consortium name="Ensembl"/>
        </authorList>
    </citation>
    <scope>IDENTIFICATION</scope>
</reference>
<dbReference type="GO" id="GO:0050830">
    <property type="term" value="P:defense response to Gram-positive bacterium"/>
    <property type="evidence" value="ECO:0007669"/>
    <property type="project" value="TreeGrafter"/>
</dbReference>
<keyword evidence="8" id="KW-0044">Antibiotic</keyword>
<dbReference type="Proteomes" id="UP000694380">
    <property type="component" value="Unplaced"/>
</dbReference>
<reference evidence="12" key="2">
    <citation type="submission" date="2025-09" db="UniProtKB">
        <authorList>
            <consortium name="Ensembl"/>
        </authorList>
    </citation>
    <scope>IDENTIFICATION</scope>
</reference>
<evidence type="ECO:0000256" key="5">
    <source>
        <dbReference type="ARBA" id="ARBA00022529"/>
    </source>
</evidence>
<feature type="signal peptide" evidence="10">
    <location>
        <begin position="1"/>
        <end position="22"/>
    </location>
</feature>
<evidence type="ECO:0000256" key="8">
    <source>
        <dbReference type="ARBA" id="ARBA00023022"/>
    </source>
</evidence>
<dbReference type="InterPro" id="IPR001855">
    <property type="entry name" value="Defensin_beta-like"/>
</dbReference>
<keyword evidence="7" id="KW-0211">Defensin</keyword>
<sequence length="74" mass="7760">MRILYLLFAVLVFLFQATPGVADVGPPPADTLACKAQGGFCRLLNCPPVFSVSGTCHGGQLQCCTSVVPSQSME</sequence>
<dbReference type="GO" id="GO:0050829">
    <property type="term" value="P:defense response to Gram-negative bacterium"/>
    <property type="evidence" value="ECO:0007669"/>
    <property type="project" value="TreeGrafter"/>
</dbReference>
<keyword evidence="4" id="KW-0964">Secreted</keyword>
<feature type="chain" id="PRO_5034037003" description="Beta-defensin-like domain-containing protein" evidence="10">
    <location>
        <begin position="23"/>
        <end position="74"/>
    </location>
</feature>
<keyword evidence="9" id="KW-1015">Disulfide bond</keyword>
<dbReference type="PANTHER" id="PTHR21388">
    <property type="entry name" value="BETA-DEFENSIN-RELATED"/>
    <property type="match status" value="1"/>
</dbReference>
<dbReference type="GO" id="GO:0005615">
    <property type="term" value="C:extracellular space"/>
    <property type="evidence" value="ECO:0007669"/>
    <property type="project" value="TreeGrafter"/>
</dbReference>
<evidence type="ECO:0000256" key="9">
    <source>
        <dbReference type="ARBA" id="ARBA00023157"/>
    </source>
</evidence>